<dbReference type="PANTHER" id="PTHR35177:SF2">
    <property type="entry name" value="HYDROGENASE MATURATION FACTOR HYBG"/>
    <property type="match status" value="1"/>
</dbReference>
<evidence type="ECO:0000313" key="13">
    <source>
        <dbReference type="Proteomes" id="UP000284095"/>
    </source>
</evidence>
<dbReference type="NCBIfam" id="TIGR00074">
    <property type="entry name" value="hypC_hupF"/>
    <property type="match status" value="1"/>
</dbReference>
<reference evidence="12 13" key="2">
    <citation type="submission" date="2018-08" db="EMBL/GenBank/DDBJ databases">
        <title>A genome reference for cultivated species of the human gut microbiota.</title>
        <authorList>
            <person name="Zou Y."/>
            <person name="Xue W."/>
            <person name="Luo G."/>
        </authorList>
    </citation>
    <scope>NUCLEOTIDE SEQUENCE [LARGE SCALE GENOMIC DNA]</scope>
    <source>
        <strain evidence="8 13">AM22-22</strain>
        <strain evidence="7 12">OM02-16</strain>
    </source>
</reference>
<reference evidence="6" key="5">
    <citation type="journal article" date="2020" name="Cell Host Microbe">
        <title>Functional and Genomic Variation between Human-Derived Isolates of Lachnospiraceae Reveals Inter- and Intra-Species Diversity.</title>
        <authorList>
            <person name="Sorbara M.T."/>
            <person name="Littmann E.R."/>
            <person name="Fontana E."/>
            <person name="Moody T.U."/>
            <person name="Kohout C.E."/>
            <person name="Gjonbalaj M."/>
            <person name="Eaton V."/>
            <person name="Seok R."/>
            <person name="Leiner I.M."/>
            <person name="Pamer E.G."/>
        </authorList>
    </citation>
    <scope>NUCLEOTIDE SEQUENCE</scope>
    <source>
        <strain evidence="6">MSK.10.16</strain>
    </source>
</reference>
<evidence type="ECO:0000313" key="14">
    <source>
        <dbReference type="Proteomes" id="UP000398619"/>
    </source>
</evidence>
<dbReference type="Pfam" id="PF01455">
    <property type="entry name" value="HupF_HypC"/>
    <property type="match status" value="1"/>
</dbReference>
<dbReference type="OrthoDB" id="9806017at2"/>
<evidence type="ECO:0000313" key="4">
    <source>
        <dbReference type="EMBL" id="MZK18368.1"/>
    </source>
</evidence>
<evidence type="ECO:0000313" key="2">
    <source>
        <dbReference type="EMBL" id="CUO50052.1"/>
    </source>
</evidence>
<dbReference type="PANTHER" id="PTHR35177">
    <property type="entry name" value="HYDROGENASE MATURATION FACTOR HYBG"/>
    <property type="match status" value="1"/>
</dbReference>
<evidence type="ECO:0000313" key="16">
    <source>
        <dbReference type="Proteomes" id="UP000472916"/>
    </source>
</evidence>
<dbReference type="Proteomes" id="UP000095380">
    <property type="component" value="Unassembled WGS sequence"/>
</dbReference>
<dbReference type="AlphaFoldDB" id="A0A174L653"/>
<gene>
    <name evidence="4" type="primary">hypC</name>
    <name evidence="9" type="ORF">DLSSTS7063_00577</name>
    <name evidence="8" type="ORF">DW265_13780</name>
    <name evidence="7" type="ORF">DXB16_05855</name>
    <name evidence="2" type="ORF">ERS852408_02302</name>
    <name evidence="3" type="ORF">ERS852526_00591</name>
    <name evidence="6" type="ORF">G4332_11480</name>
    <name evidence="5" type="ORF">GT528_11190</name>
    <name evidence="4" type="ORF">GT565_09625</name>
</gene>
<dbReference type="EMBL" id="WWSC01000013">
    <property type="protein sequence ID" value="MZK42241.1"/>
    <property type="molecule type" value="Genomic_DNA"/>
</dbReference>
<dbReference type="EMBL" id="CYYM01000016">
    <property type="protein sequence ID" value="CUO50052.1"/>
    <property type="molecule type" value="Genomic_DNA"/>
</dbReference>
<dbReference type="Proteomes" id="UP000095485">
    <property type="component" value="Unassembled WGS sequence"/>
</dbReference>
<dbReference type="GO" id="GO:0051604">
    <property type="term" value="P:protein maturation"/>
    <property type="evidence" value="ECO:0007669"/>
    <property type="project" value="TreeGrafter"/>
</dbReference>
<dbReference type="EMBL" id="WWSB01000011">
    <property type="protein sequence ID" value="MZK18368.1"/>
    <property type="molecule type" value="Genomic_DNA"/>
</dbReference>
<dbReference type="Proteomes" id="UP000472916">
    <property type="component" value="Unassembled WGS sequence"/>
</dbReference>
<dbReference type="RefSeq" id="WP_028088524.1">
    <property type="nucleotide sequence ID" value="NZ_CABHNM010000016.1"/>
</dbReference>
<dbReference type="GeneID" id="96227895"/>
<dbReference type="EMBL" id="CZAY01000004">
    <property type="protein sequence ID" value="CUP17957.1"/>
    <property type="molecule type" value="Genomic_DNA"/>
</dbReference>
<evidence type="ECO:0000256" key="1">
    <source>
        <dbReference type="ARBA" id="ARBA00006018"/>
    </source>
</evidence>
<evidence type="ECO:0000313" key="11">
    <source>
        <dbReference type="Proteomes" id="UP000095485"/>
    </source>
</evidence>
<proteinExistence type="inferred from homology"/>
<dbReference type="GO" id="GO:0005506">
    <property type="term" value="F:iron ion binding"/>
    <property type="evidence" value="ECO:0007669"/>
    <property type="project" value="TreeGrafter"/>
</dbReference>
<dbReference type="Proteomes" id="UP000398619">
    <property type="component" value="Unassembled WGS sequence"/>
</dbReference>
<reference evidence="10 11" key="1">
    <citation type="submission" date="2015-09" db="EMBL/GenBank/DDBJ databases">
        <authorList>
            <consortium name="Pathogen Informatics"/>
        </authorList>
    </citation>
    <scope>NUCLEOTIDE SEQUENCE [LARGE SCALE GENOMIC DNA]</scope>
    <source>
        <strain evidence="2 10">2789STDY5608851</strain>
        <strain evidence="3 11">2789STDY5834914</strain>
    </source>
</reference>
<dbReference type="EMBL" id="JAAIOD010000015">
    <property type="protein sequence ID" value="NSE58709.1"/>
    <property type="molecule type" value="Genomic_DNA"/>
</dbReference>
<dbReference type="Proteomes" id="UP000446719">
    <property type="component" value="Unassembled WGS sequence"/>
</dbReference>
<dbReference type="SUPFAM" id="SSF159127">
    <property type="entry name" value="HupF/HypC-like"/>
    <property type="match status" value="1"/>
</dbReference>
<evidence type="ECO:0000313" key="15">
    <source>
        <dbReference type="Proteomes" id="UP000446719"/>
    </source>
</evidence>
<evidence type="ECO:0000313" key="8">
    <source>
        <dbReference type="EMBL" id="RHG22184.1"/>
    </source>
</evidence>
<evidence type="ECO:0000313" key="12">
    <source>
        <dbReference type="Proteomes" id="UP000261285"/>
    </source>
</evidence>
<dbReference type="GO" id="GO:1902670">
    <property type="term" value="F:carbon dioxide binding"/>
    <property type="evidence" value="ECO:0007669"/>
    <property type="project" value="TreeGrafter"/>
</dbReference>
<keyword evidence="13" id="KW-1185">Reference proteome</keyword>
<evidence type="ECO:0000313" key="3">
    <source>
        <dbReference type="EMBL" id="CUP17957.1"/>
    </source>
</evidence>
<comment type="similarity">
    <text evidence="1">Belongs to the HupF/HypC family.</text>
</comment>
<dbReference type="EMBL" id="CABHNM010000016">
    <property type="protein sequence ID" value="VUW94249.1"/>
    <property type="molecule type" value="Genomic_DNA"/>
</dbReference>
<dbReference type="Gene3D" id="2.30.30.140">
    <property type="match status" value="1"/>
</dbReference>
<dbReference type="EMBL" id="QRIC01000041">
    <property type="protein sequence ID" value="RHG22184.1"/>
    <property type="molecule type" value="Genomic_DNA"/>
</dbReference>
<evidence type="ECO:0000313" key="10">
    <source>
        <dbReference type="Proteomes" id="UP000095380"/>
    </source>
</evidence>
<evidence type="ECO:0000313" key="6">
    <source>
        <dbReference type="EMBL" id="NSE58709.1"/>
    </source>
</evidence>
<evidence type="ECO:0000313" key="7">
    <source>
        <dbReference type="EMBL" id="RGO33492.1"/>
    </source>
</evidence>
<protein>
    <submittedName>
        <fullName evidence="3">Hydrogenase 2 accessory protein HypG</fullName>
    </submittedName>
    <submittedName>
        <fullName evidence="4">HypC/HybG/HupF family hydrogenase formation chaperone</fullName>
    </submittedName>
</protein>
<reference evidence="15 16" key="3">
    <citation type="journal article" date="2019" name="Nat. Med.">
        <title>A library of human gut bacterial isolates paired with longitudinal multiomics data enables mechanistic microbiome research.</title>
        <authorList>
            <person name="Poyet M."/>
            <person name="Groussin M."/>
            <person name="Gibbons S.M."/>
            <person name="Avila-Pacheco J."/>
            <person name="Jiang X."/>
            <person name="Kearney S.M."/>
            <person name="Perrotta A.R."/>
            <person name="Berdy B."/>
            <person name="Zhao S."/>
            <person name="Lieberman T.D."/>
            <person name="Swanson P.K."/>
            <person name="Smith M."/>
            <person name="Roesemann S."/>
            <person name="Alexander J.E."/>
            <person name="Rich S.A."/>
            <person name="Livny J."/>
            <person name="Vlamakis H."/>
            <person name="Clish C."/>
            <person name="Bullock K."/>
            <person name="Deik A."/>
            <person name="Scott J."/>
            <person name="Pierce K.A."/>
            <person name="Xavier R.J."/>
            <person name="Alm E.J."/>
        </authorList>
    </citation>
    <scope>NUCLEOTIDE SEQUENCE [LARGE SCALE GENOMIC DNA]</scope>
    <source>
        <strain evidence="5 16">BIOML-A6</strain>
        <strain evidence="4 15">BIOML-A7</strain>
    </source>
</reference>
<dbReference type="eggNOG" id="COG0298">
    <property type="taxonomic scope" value="Bacteria"/>
</dbReference>
<reference evidence="6" key="6">
    <citation type="submission" date="2020-02" db="EMBL/GenBank/DDBJ databases">
        <authorList>
            <person name="Littmann E."/>
            <person name="Sorbara M."/>
        </authorList>
    </citation>
    <scope>NUCLEOTIDE SEQUENCE</scope>
    <source>
        <strain evidence="6">MSK.10.16</strain>
    </source>
</reference>
<dbReference type="Proteomes" id="UP000724058">
    <property type="component" value="Unassembled WGS sequence"/>
</dbReference>
<dbReference type="InterPro" id="IPR001109">
    <property type="entry name" value="Hydrogenase_HupF/HypC"/>
</dbReference>
<reference evidence="9 14" key="4">
    <citation type="submission" date="2019-07" db="EMBL/GenBank/DDBJ databases">
        <authorList>
            <person name="Hibberd C M."/>
            <person name="Gehrig L. J."/>
            <person name="Chang H.-W."/>
            <person name="Venkatesh S."/>
        </authorList>
    </citation>
    <scope>NUCLEOTIDE SEQUENCE [LARGE SCALE GENOMIC DNA]</scope>
    <source>
        <strain evidence="9">Dorea_longicatena_SSTS_Bg7063</strain>
    </source>
</reference>
<accession>A0A174L653</accession>
<dbReference type="EMBL" id="QSVN01000004">
    <property type="protein sequence ID" value="RGO33492.1"/>
    <property type="molecule type" value="Genomic_DNA"/>
</dbReference>
<evidence type="ECO:0000313" key="5">
    <source>
        <dbReference type="EMBL" id="MZK42241.1"/>
    </source>
</evidence>
<sequence length="69" mass="7265">MCVGLSAKVVRISDGTAVVDAGGAKRSVSSELLEDLEPGDYVMVHAGIAIAKITDEDDSETDQLMEELL</sequence>
<dbReference type="PRINTS" id="PR00445">
    <property type="entry name" value="HUPFHYPC"/>
</dbReference>
<name>A0A174L653_9FIRM</name>
<evidence type="ECO:0000313" key="9">
    <source>
        <dbReference type="EMBL" id="VUW94249.1"/>
    </source>
</evidence>
<dbReference type="Proteomes" id="UP000261285">
    <property type="component" value="Unassembled WGS sequence"/>
</dbReference>
<organism evidence="3 11">
    <name type="scientific">Dorea longicatena</name>
    <dbReference type="NCBI Taxonomy" id="88431"/>
    <lineage>
        <taxon>Bacteria</taxon>
        <taxon>Bacillati</taxon>
        <taxon>Bacillota</taxon>
        <taxon>Clostridia</taxon>
        <taxon>Lachnospirales</taxon>
        <taxon>Lachnospiraceae</taxon>
        <taxon>Dorea</taxon>
    </lineage>
</organism>
<dbReference type="STRING" id="88431.ERS852423_01541"/>
<dbReference type="Proteomes" id="UP000284095">
    <property type="component" value="Unassembled WGS sequence"/>
</dbReference>